<dbReference type="PANTHER" id="PTHR43077">
    <property type="entry name" value="TRANSPORT PERMEASE YVFS-RELATED"/>
    <property type="match status" value="1"/>
</dbReference>
<evidence type="ECO:0000256" key="4">
    <source>
        <dbReference type="ARBA" id="ARBA00022692"/>
    </source>
</evidence>
<evidence type="ECO:0000256" key="6">
    <source>
        <dbReference type="ARBA" id="ARBA00023136"/>
    </source>
</evidence>
<organism evidence="10 11">
    <name type="scientific">Actinokineospora guangxiensis</name>
    <dbReference type="NCBI Taxonomy" id="1490288"/>
    <lineage>
        <taxon>Bacteria</taxon>
        <taxon>Bacillati</taxon>
        <taxon>Actinomycetota</taxon>
        <taxon>Actinomycetes</taxon>
        <taxon>Pseudonocardiales</taxon>
        <taxon>Pseudonocardiaceae</taxon>
        <taxon>Actinokineospora</taxon>
    </lineage>
</organism>
<dbReference type="InterPro" id="IPR013525">
    <property type="entry name" value="ABC2_TM"/>
</dbReference>
<dbReference type="RefSeq" id="WP_378244792.1">
    <property type="nucleotide sequence ID" value="NZ_JBHSKF010000002.1"/>
</dbReference>
<keyword evidence="4 8" id="KW-0812">Transmembrane</keyword>
<evidence type="ECO:0000313" key="10">
    <source>
        <dbReference type="EMBL" id="MFC5286656.1"/>
    </source>
</evidence>
<evidence type="ECO:0000256" key="5">
    <source>
        <dbReference type="ARBA" id="ARBA00022989"/>
    </source>
</evidence>
<sequence>MTAIEAAPAATPPLSRPSWAPSSVLTQVAVLTGRSLRALYRDPRLVVLSLIQPLVLLILFGQVFSAIALVPGFPPGLDYIDFILPALLVTTGLTAGLQSGVAVTTELRNGLIPRFRSMPIRTGSVLAARSFADVLRSASELTAMAVLAALLFGFSPPGGVLGVVGALLVAAVLCWSLGWVFMWFASWLRSPEILQTVGSLATFPLMFASNAFVPVENLPGWLRAFATVNPLSYAISAARGLATGTADLAMLGAAVGSCLVIALIAIPCALRSFRRN</sequence>
<feature type="domain" description="ABC transmembrane type-2" evidence="9">
    <location>
        <begin position="44"/>
        <end position="276"/>
    </location>
</feature>
<keyword evidence="3 8" id="KW-1003">Cell membrane</keyword>
<accession>A0ABW0EL47</accession>
<gene>
    <name evidence="10" type="ORF">ACFPM7_06300</name>
</gene>
<name>A0ABW0EL47_9PSEU</name>
<dbReference type="Pfam" id="PF01061">
    <property type="entry name" value="ABC2_membrane"/>
    <property type="match status" value="1"/>
</dbReference>
<dbReference type="PROSITE" id="PS51012">
    <property type="entry name" value="ABC_TM2"/>
    <property type="match status" value="1"/>
</dbReference>
<dbReference type="InterPro" id="IPR000412">
    <property type="entry name" value="ABC_2_transport"/>
</dbReference>
<dbReference type="PRINTS" id="PR00164">
    <property type="entry name" value="ABC2TRNSPORT"/>
</dbReference>
<reference evidence="11" key="1">
    <citation type="journal article" date="2019" name="Int. J. Syst. Evol. Microbiol.">
        <title>The Global Catalogue of Microorganisms (GCM) 10K type strain sequencing project: providing services to taxonomists for standard genome sequencing and annotation.</title>
        <authorList>
            <consortium name="The Broad Institute Genomics Platform"/>
            <consortium name="The Broad Institute Genome Sequencing Center for Infectious Disease"/>
            <person name="Wu L."/>
            <person name="Ma J."/>
        </authorList>
    </citation>
    <scope>NUCLEOTIDE SEQUENCE [LARGE SCALE GENOMIC DNA]</scope>
    <source>
        <strain evidence="11">CCUG 59778</strain>
    </source>
</reference>
<evidence type="ECO:0000256" key="7">
    <source>
        <dbReference type="ARBA" id="ARBA00023251"/>
    </source>
</evidence>
<dbReference type="InterPro" id="IPR051328">
    <property type="entry name" value="T7SS_ABC-Transporter"/>
</dbReference>
<comment type="subcellular location">
    <subcellularLocation>
        <location evidence="1 8">Cell membrane</location>
        <topology evidence="1 8">Multi-pass membrane protein</topology>
    </subcellularLocation>
</comment>
<feature type="transmembrane region" description="Helical" evidence="8">
    <location>
        <begin position="126"/>
        <end position="154"/>
    </location>
</feature>
<evidence type="ECO:0000313" key="11">
    <source>
        <dbReference type="Proteomes" id="UP001596157"/>
    </source>
</evidence>
<keyword evidence="7" id="KW-0046">Antibiotic resistance</keyword>
<feature type="transmembrane region" description="Helical" evidence="8">
    <location>
        <begin position="82"/>
        <end position="105"/>
    </location>
</feature>
<keyword evidence="8" id="KW-0813">Transport</keyword>
<keyword evidence="5 8" id="KW-1133">Transmembrane helix</keyword>
<dbReference type="PIRSF" id="PIRSF006648">
    <property type="entry name" value="DrrB"/>
    <property type="match status" value="1"/>
</dbReference>
<feature type="transmembrane region" description="Helical" evidence="8">
    <location>
        <begin position="160"/>
        <end position="181"/>
    </location>
</feature>
<feature type="transmembrane region" description="Helical" evidence="8">
    <location>
        <begin position="248"/>
        <end position="270"/>
    </location>
</feature>
<feature type="transmembrane region" description="Helical" evidence="8">
    <location>
        <begin position="45"/>
        <end position="70"/>
    </location>
</feature>
<evidence type="ECO:0000256" key="3">
    <source>
        <dbReference type="ARBA" id="ARBA00022475"/>
    </source>
</evidence>
<evidence type="ECO:0000256" key="2">
    <source>
        <dbReference type="ARBA" id="ARBA00007783"/>
    </source>
</evidence>
<evidence type="ECO:0000256" key="8">
    <source>
        <dbReference type="RuleBase" id="RU361157"/>
    </source>
</evidence>
<keyword evidence="11" id="KW-1185">Reference proteome</keyword>
<keyword evidence="6 8" id="KW-0472">Membrane</keyword>
<proteinExistence type="inferred from homology"/>
<dbReference type="Proteomes" id="UP001596157">
    <property type="component" value="Unassembled WGS sequence"/>
</dbReference>
<dbReference type="EMBL" id="JBHSKF010000002">
    <property type="protein sequence ID" value="MFC5286656.1"/>
    <property type="molecule type" value="Genomic_DNA"/>
</dbReference>
<protein>
    <recommendedName>
        <fullName evidence="8">Transport permease protein</fullName>
    </recommendedName>
</protein>
<evidence type="ECO:0000259" key="9">
    <source>
        <dbReference type="PROSITE" id="PS51012"/>
    </source>
</evidence>
<feature type="transmembrane region" description="Helical" evidence="8">
    <location>
        <begin position="193"/>
        <end position="213"/>
    </location>
</feature>
<comment type="similarity">
    <text evidence="2 8">Belongs to the ABC-2 integral membrane protein family.</text>
</comment>
<comment type="caution">
    <text evidence="10">The sequence shown here is derived from an EMBL/GenBank/DDBJ whole genome shotgun (WGS) entry which is preliminary data.</text>
</comment>
<evidence type="ECO:0000256" key="1">
    <source>
        <dbReference type="ARBA" id="ARBA00004651"/>
    </source>
</evidence>
<dbReference type="InterPro" id="IPR047817">
    <property type="entry name" value="ABC2_TM_bact-type"/>
</dbReference>
<dbReference type="PANTHER" id="PTHR43077:SF8">
    <property type="entry name" value="DOXORUBICIN RESISTANCE ABC TRANSPORTER PERMEASE PROTEIN DRRB"/>
    <property type="match status" value="1"/>
</dbReference>